<dbReference type="RefSeq" id="WP_039588498.1">
    <property type="nucleotide sequence ID" value="NZ_JQGJ02000002.1"/>
</dbReference>
<protein>
    <submittedName>
        <fullName evidence="1">Uncharacterized protein</fullName>
    </submittedName>
</protein>
<reference evidence="2" key="1">
    <citation type="submission" date="2015-03" db="EMBL/GenBank/DDBJ databases">
        <title>Pseudomonas frederiksbergensis hydrocarbon degrader.</title>
        <authorList>
            <person name="Brown L.M."/>
            <person name="Ruiz O.N."/>
            <person name="Mueller S."/>
            <person name="Gunasekera T.S."/>
        </authorList>
    </citation>
    <scope>NUCLEOTIDE SEQUENCE [LARGE SCALE GENOMIC DNA]</scope>
    <source>
        <strain evidence="2">SI8</strain>
    </source>
</reference>
<proteinExistence type="predicted"/>
<name>A0A0B1ZB36_9PSED</name>
<dbReference type="EMBL" id="JQGJ01000001">
    <property type="protein sequence ID" value="KHK66436.1"/>
    <property type="molecule type" value="Genomic_DNA"/>
</dbReference>
<organism evidence="1 2">
    <name type="scientific">Pseudomonas frederiksbergensis</name>
    <dbReference type="NCBI Taxonomy" id="104087"/>
    <lineage>
        <taxon>Bacteria</taxon>
        <taxon>Pseudomonadati</taxon>
        <taxon>Pseudomonadota</taxon>
        <taxon>Gammaproteobacteria</taxon>
        <taxon>Pseudomonadales</taxon>
        <taxon>Pseudomonadaceae</taxon>
        <taxon>Pseudomonas</taxon>
    </lineage>
</organism>
<accession>A0A0B1ZB36</accession>
<comment type="caution">
    <text evidence="1">The sequence shown here is derived from an EMBL/GenBank/DDBJ whole genome shotgun (WGS) entry which is preliminary data.</text>
</comment>
<dbReference type="Proteomes" id="UP000030949">
    <property type="component" value="Unassembled WGS sequence"/>
</dbReference>
<dbReference type="OrthoDB" id="6990415at2"/>
<evidence type="ECO:0000313" key="2">
    <source>
        <dbReference type="Proteomes" id="UP000030949"/>
    </source>
</evidence>
<dbReference type="AlphaFoldDB" id="A0A0B1ZB36"/>
<sequence>MTSVQEFFELSNRITLEYEAIVPLLRDPEVVKAARFLAELDALASQYDFKPVDIMTLLDPGRAAGLPAAIGQKIKGPSNRRSNAK</sequence>
<evidence type="ECO:0000313" key="1">
    <source>
        <dbReference type="EMBL" id="KHK66436.1"/>
    </source>
</evidence>
<gene>
    <name evidence="1" type="ORF">JZ00_00955</name>
</gene>